<sequence length="520" mass="58315">MEVLSKDAFDERMRFFRLLRNRRVEKFGNSKLQPTRLTRYQIDVSCSGDVSACDWGTAVDLETSMPFEPETSDEPSKHDGTATLELIHIPHDSHYLDTTDLNLLKLEEMFIRSGIDPYFLGLRVGATCRAIPPSEFQHSKKKLGSSGNVRYSFLDANPVKQRYLAWSFEPHTLTTRAILITHAPCSGFFDKLKQLENLIHSPYVLAVCHGFHVASCNELPKANQDAIEKSEDVTGHGIDYRENPEKPPAPGTIEGNLTDISAKVSEATLEIDFIIKDLSTFDIFFEHVLSDQCPFGRHRQQSGSCKCASDQACQHLNPSYHRRIYSSTEEVAEVVSMLKAQMRGRIHYLNWWDARAKTQLSVIFNLLTHHDATASLENAKANLALAETMRKDSASMKTVAIMTMAFLPATFFAAVFAMPTLKFRENEDSVIQDGFGLYWGVSCATTALVFGVWYLTTRGTLKRAAQQLHLQTASKPAPDDKQKQEGVDAVTSTGFSDRYLTKKLFRRTAKKPDVGVASVV</sequence>
<feature type="transmembrane region" description="Helical" evidence="1">
    <location>
        <begin position="437"/>
        <end position="456"/>
    </location>
</feature>
<dbReference type="EMBL" id="ML119717">
    <property type="protein sequence ID" value="RPA78005.1"/>
    <property type="molecule type" value="Genomic_DNA"/>
</dbReference>
<evidence type="ECO:0008006" key="4">
    <source>
        <dbReference type="Google" id="ProtNLM"/>
    </source>
</evidence>
<proteinExistence type="predicted"/>
<reference evidence="2 3" key="1">
    <citation type="journal article" date="2018" name="Nat. Ecol. Evol.">
        <title>Pezizomycetes genomes reveal the molecular basis of ectomycorrhizal truffle lifestyle.</title>
        <authorList>
            <person name="Murat C."/>
            <person name="Payen T."/>
            <person name="Noel B."/>
            <person name="Kuo A."/>
            <person name="Morin E."/>
            <person name="Chen J."/>
            <person name="Kohler A."/>
            <person name="Krizsan K."/>
            <person name="Balestrini R."/>
            <person name="Da Silva C."/>
            <person name="Montanini B."/>
            <person name="Hainaut M."/>
            <person name="Levati E."/>
            <person name="Barry K.W."/>
            <person name="Belfiori B."/>
            <person name="Cichocki N."/>
            <person name="Clum A."/>
            <person name="Dockter R.B."/>
            <person name="Fauchery L."/>
            <person name="Guy J."/>
            <person name="Iotti M."/>
            <person name="Le Tacon F."/>
            <person name="Lindquist E.A."/>
            <person name="Lipzen A."/>
            <person name="Malagnac F."/>
            <person name="Mello A."/>
            <person name="Molinier V."/>
            <person name="Miyauchi S."/>
            <person name="Poulain J."/>
            <person name="Riccioni C."/>
            <person name="Rubini A."/>
            <person name="Sitrit Y."/>
            <person name="Splivallo R."/>
            <person name="Traeger S."/>
            <person name="Wang M."/>
            <person name="Zifcakova L."/>
            <person name="Wipf D."/>
            <person name="Zambonelli A."/>
            <person name="Paolocci F."/>
            <person name="Nowrousian M."/>
            <person name="Ottonello S."/>
            <person name="Baldrian P."/>
            <person name="Spatafora J.W."/>
            <person name="Henrissat B."/>
            <person name="Nagy L.G."/>
            <person name="Aury J.M."/>
            <person name="Wincker P."/>
            <person name="Grigoriev I.V."/>
            <person name="Bonfante P."/>
            <person name="Martin F.M."/>
        </authorList>
    </citation>
    <scope>NUCLEOTIDE SEQUENCE [LARGE SCALE GENOMIC DNA]</scope>
    <source>
        <strain evidence="2 3">RN42</strain>
    </source>
</reference>
<organism evidence="2 3">
    <name type="scientific">Ascobolus immersus RN42</name>
    <dbReference type="NCBI Taxonomy" id="1160509"/>
    <lineage>
        <taxon>Eukaryota</taxon>
        <taxon>Fungi</taxon>
        <taxon>Dikarya</taxon>
        <taxon>Ascomycota</taxon>
        <taxon>Pezizomycotina</taxon>
        <taxon>Pezizomycetes</taxon>
        <taxon>Pezizales</taxon>
        <taxon>Ascobolaceae</taxon>
        <taxon>Ascobolus</taxon>
    </lineage>
</organism>
<protein>
    <recommendedName>
        <fullName evidence="4">Cora-domain-containing protein</fullName>
    </recommendedName>
</protein>
<evidence type="ECO:0000256" key="1">
    <source>
        <dbReference type="SAM" id="Phobius"/>
    </source>
</evidence>
<dbReference type="AlphaFoldDB" id="A0A3N4HW33"/>
<gene>
    <name evidence="2" type="ORF">BJ508DRAFT_378523</name>
</gene>
<dbReference type="Proteomes" id="UP000275078">
    <property type="component" value="Unassembled WGS sequence"/>
</dbReference>
<evidence type="ECO:0000313" key="2">
    <source>
        <dbReference type="EMBL" id="RPA78005.1"/>
    </source>
</evidence>
<accession>A0A3N4HW33</accession>
<keyword evidence="3" id="KW-1185">Reference proteome</keyword>
<keyword evidence="1" id="KW-0472">Membrane</keyword>
<name>A0A3N4HW33_ASCIM</name>
<dbReference type="Gene3D" id="1.20.58.340">
    <property type="entry name" value="Magnesium transport protein CorA, transmembrane region"/>
    <property type="match status" value="1"/>
</dbReference>
<dbReference type="OrthoDB" id="5207033at2759"/>
<keyword evidence="1" id="KW-1133">Transmembrane helix</keyword>
<feature type="transmembrane region" description="Helical" evidence="1">
    <location>
        <begin position="399"/>
        <end position="417"/>
    </location>
</feature>
<evidence type="ECO:0000313" key="3">
    <source>
        <dbReference type="Proteomes" id="UP000275078"/>
    </source>
</evidence>
<dbReference type="STRING" id="1160509.A0A3N4HW33"/>
<keyword evidence="1" id="KW-0812">Transmembrane</keyword>